<accession>A0ABN7RG22</accession>
<dbReference type="Proteomes" id="UP001158576">
    <property type="component" value="Chromosome PAR"/>
</dbReference>
<evidence type="ECO:0000313" key="1">
    <source>
        <dbReference type="EMBL" id="CAG5076471.1"/>
    </source>
</evidence>
<protein>
    <submittedName>
        <fullName evidence="1">Oidioi.mRNA.OKI2018_I69.PAR.g8468.t1.cds</fullName>
    </submittedName>
</protein>
<evidence type="ECO:0000313" key="2">
    <source>
        <dbReference type="Proteomes" id="UP001158576"/>
    </source>
</evidence>
<name>A0ABN7RG22_OIKDI</name>
<reference evidence="1 2" key="1">
    <citation type="submission" date="2021-04" db="EMBL/GenBank/DDBJ databases">
        <authorList>
            <person name="Bliznina A."/>
        </authorList>
    </citation>
    <scope>NUCLEOTIDE SEQUENCE [LARGE SCALE GENOMIC DNA]</scope>
</reference>
<sequence length="335" mass="37682">MKFSGALLGLASAALGPASIEFQVANVSNAGFTGQLKVYIGRSCNTNVTSGRICDYKYQGQVSYSSNNQGYRFYLPDQVDPDNDMVFMTYRSSNEAIFSAIRMDVNLSTGTRIIDLMNFDGGKDNYFVFDYDSRAKPCNSSYPRGYQCFMDATFDLYTKKFKPHYSLLRGRVIKRSSPPQLPSIKASSQLKLTTGGSLYDGSDDPIMIYYGSNCNINNCVYTKVGQLTPPNRDTTYSIWLPEFDYTKDQLIIDYRSGDDLYIKGLTFDACTSTSCRNYNLLAFGSSVTQRIAMDYEGPNHPCSNFSYGDYICQYDMVFDFKLMKKFADSSTIMGH</sequence>
<dbReference type="EMBL" id="OU015568">
    <property type="protein sequence ID" value="CAG5076471.1"/>
    <property type="molecule type" value="Genomic_DNA"/>
</dbReference>
<gene>
    <name evidence="1" type="ORF">OKIOD_LOCUS26</name>
</gene>
<organism evidence="1 2">
    <name type="scientific">Oikopleura dioica</name>
    <name type="common">Tunicate</name>
    <dbReference type="NCBI Taxonomy" id="34765"/>
    <lineage>
        <taxon>Eukaryota</taxon>
        <taxon>Metazoa</taxon>
        <taxon>Chordata</taxon>
        <taxon>Tunicata</taxon>
        <taxon>Appendicularia</taxon>
        <taxon>Copelata</taxon>
        <taxon>Oikopleuridae</taxon>
        <taxon>Oikopleura</taxon>
    </lineage>
</organism>
<proteinExistence type="predicted"/>
<keyword evidence="2" id="KW-1185">Reference proteome</keyword>